<sequence length="63" mass="6694">MLPPASLYQGLLVLPIANKVGNATGAPDIFPINPQSDYFIELALGTPPQPIRLTLDTSFSKGI</sequence>
<organism evidence="2 3">
    <name type="scientific">Triangularia verruculosa</name>
    <dbReference type="NCBI Taxonomy" id="2587418"/>
    <lineage>
        <taxon>Eukaryota</taxon>
        <taxon>Fungi</taxon>
        <taxon>Dikarya</taxon>
        <taxon>Ascomycota</taxon>
        <taxon>Pezizomycotina</taxon>
        <taxon>Sordariomycetes</taxon>
        <taxon>Sordariomycetidae</taxon>
        <taxon>Sordariales</taxon>
        <taxon>Podosporaceae</taxon>
        <taxon>Triangularia</taxon>
    </lineage>
</organism>
<feature type="domain" description="Peptidase A1" evidence="1">
    <location>
        <begin position="38"/>
        <end position="63"/>
    </location>
</feature>
<dbReference type="InterPro" id="IPR033121">
    <property type="entry name" value="PEPTIDASE_A1"/>
</dbReference>
<proteinExistence type="predicted"/>
<accession>A0AAN7AUA0</accession>
<evidence type="ECO:0000259" key="1">
    <source>
        <dbReference type="PROSITE" id="PS51767"/>
    </source>
</evidence>
<evidence type="ECO:0000313" key="2">
    <source>
        <dbReference type="EMBL" id="KAK4199598.1"/>
    </source>
</evidence>
<name>A0AAN7AUA0_9PEZI</name>
<comment type="caution">
    <text evidence="2">The sequence shown here is derived from an EMBL/GenBank/DDBJ whole genome shotgun (WGS) entry which is preliminary data.</text>
</comment>
<reference evidence="2" key="1">
    <citation type="journal article" date="2023" name="Mol. Phylogenet. Evol.">
        <title>Genome-scale phylogeny and comparative genomics of the fungal order Sordariales.</title>
        <authorList>
            <person name="Hensen N."/>
            <person name="Bonometti L."/>
            <person name="Westerberg I."/>
            <person name="Brannstrom I.O."/>
            <person name="Guillou S."/>
            <person name="Cros-Aarteil S."/>
            <person name="Calhoun S."/>
            <person name="Haridas S."/>
            <person name="Kuo A."/>
            <person name="Mondo S."/>
            <person name="Pangilinan J."/>
            <person name="Riley R."/>
            <person name="LaButti K."/>
            <person name="Andreopoulos B."/>
            <person name="Lipzen A."/>
            <person name="Chen C."/>
            <person name="Yan M."/>
            <person name="Daum C."/>
            <person name="Ng V."/>
            <person name="Clum A."/>
            <person name="Steindorff A."/>
            <person name="Ohm R.A."/>
            <person name="Martin F."/>
            <person name="Silar P."/>
            <person name="Natvig D.O."/>
            <person name="Lalanne C."/>
            <person name="Gautier V."/>
            <person name="Ament-Velasquez S.L."/>
            <person name="Kruys A."/>
            <person name="Hutchinson M.I."/>
            <person name="Powell A.J."/>
            <person name="Barry K."/>
            <person name="Miller A.N."/>
            <person name="Grigoriev I.V."/>
            <person name="Debuchy R."/>
            <person name="Gladieux P."/>
            <person name="Hiltunen Thoren M."/>
            <person name="Johannesson H."/>
        </authorList>
    </citation>
    <scope>NUCLEOTIDE SEQUENCE</scope>
    <source>
        <strain evidence="2">CBS 315.58</strain>
    </source>
</reference>
<dbReference type="AlphaFoldDB" id="A0AAN7AUA0"/>
<gene>
    <name evidence="2" type="ORF">QBC40DRAFT_254931</name>
</gene>
<protein>
    <recommendedName>
        <fullName evidence="1">Peptidase A1 domain-containing protein</fullName>
    </recommendedName>
</protein>
<reference evidence="2" key="2">
    <citation type="submission" date="2023-05" db="EMBL/GenBank/DDBJ databases">
        <authorList>
            <consortium name="Lawrence Berkeley National Laboratory"/>
            <person name="Steindorff A."/>
            <person name="Hensen N."/>
            <person name="Bonometti L."/>
            <person name="Westerberg I."/>
            <person name="Brannstrom I.O."/>
            <person name="Guillou S."/>
            <person name="Cros-Aarteil S."/>
            <person name="Calhoun S."/>
            <person name="Haridas S."/>
            <person name="Kuo A."/>
            <person name="Mondo S."/>
            <person name="Pangilinan J."/>
            <person name="Riley R."/>
            <person name="Labutti K."/>
            <person name="Andreopoulos B."/>
            <person name="Lipzen A."/>
            <person name="Chen C."/>
            <person name="Yanf M."/>
            <person name="Daum C."/>
            <person name="Ng V."/>
            <person name="Clum A."/>
            <person name="Ohm R."/>
            <person name="Martin F."/>
            <person name="Silar P."/>
            <person name="Natvig D."/>
            <person name="Lalanne C."/>
            <person name="Gautier V."/>
            <person name="Ament-Velasquez S.L."/>
            <person name="Kruys A."/>
            <person name="Hutchinson M.I."/>
            <person name="Powell A.J."/>
            <person name="Barry K."/>
            <person name="Miller A.N."/>
            <person name="Grigoriev I.V."/>
            <person name="Debuchy R."/>
            <person name="Gladieux P."/>
            <person name="Thoren M.H."/>
            <person name="Johannesson H."/>
        </authorList>
    </citation>
    <scope>NUCLEOTIDE SEQUENCE</scope>
    <source>
        <strain evidence="2">CBS 315.58</strain>
    </source>
</reference>
<dbReference type="EMBL" id="MU863930">
    <property type="protein sequence ID" value="KAK4199598.1"/>
    <property type="molecule type" value="Genomic_DNA"/>
</dbReference>
<dbReference type="InterPro" id="IPR021109">
    <property type="entry name" value="Peptidase_aspartic_dom_sf"/>
</dbReference>
<keyword evidence="3" id="KW-1185">Reference proteome</keyword>
<dbReference type="Proteomes" id="UP001303160">
    <property type="component" value="Unassembled WGS sequence"/>
</dbReference>
<evidence type="ECO:0000313" key="3">
    <source>
        <dbReference type="Proteomes" id="UP001303160"/>
    </source>
</evidence>
<dbReference type="PROSITE" id="PS51767">
    <property type="entry name" value="PEPTIDASE_A1"/>
    <property type="match status" value="1"/>
</dbReference>
<dbReference type="SUPFAM" id="SSF50630">
    <property type="entry name" value="Acid proteases"/>
    <property type="match status" value="1"/>
</dbReference>